<sequence>MKSTLTETVNVKSIVCHRGCNVLDLILPRWVPTHCHSSWCTTLEALPCRHCGQRHSRIQSQYTIMRGDCVVALDLIG</sequence>
<protein>
    <submittedName>
        <fullName evidence="1">Uncharacterized protein</fullName>
    </submittedName>
</protein>
<dbReference type="EMBL" id="BDGU01000692">
    <property type="protein sequence ID" value="GAW08692.1"/>
    <property type="molecule type" value="Genomic_DNA"/>
</dbReference>
<name>A0A1Q3ENC4_LENED</name>
<gene>
    <name evidence="1" type="ORF">LENED_010769</name>
</gene>
<proteinExistence type="predicted"/>
<evidence type="ECO:0000313" key="1">
    <source>
        <dbReference type="EMBL" id="GAW08692.1"/>
    </source>
</evidence>
<dbReference type="AlphaFoldDB" id="A0A1Q3ENC4"/>
<evidence type="ECO:0000313" key="2">
    <source>
        <dbReference type="Proteomes" id="UP000188533"/>
    </source>
</evidence>
<accession>A0A1Q3ENC4</accession>
<dbReference type="Proteomes" id="UP000188533">
    <property type="component" value="Unassembled WGS sequence"/>
</dbReference>
<organism evidence="1 2">
    <name type="scientific">Lentinula edodes</name>
    <name type="common">Shiitake mushroom</name>
    <name type="synonym">Lentinus edodes</name>
    <dbReference type="NCBI Taxonomy" id="5353"/>
    <lineage>
        <taxon>Eukaryota</taxon>
        <taxon>Fungi</taxon>
        <taxon>Dikarya</taxon>
        <taxon>Basidiomycota</taxon>
        <taxon>Agaricomycotina</taxon>
        <taxon>Agaricomycetes</taxon>
        <taxon>Agaricomycetidae</taxon>
        <taxon>Agaricales</taxon>
        <taxon>Marasmiineae</taxon>
        <taxon>Omphalotaceae</taxon>
        <taxon>Lentinula</taxon>
    </lineage>
</organism>
<reference evidence="1 2" key="2">
    <citation type="submission" date="2017-02" db="EMBL/GenBank/DDBJ databases">
        <title>A genome survey and senescence transcriptome analysis in Lentinula edodes.</title>
        <authorList>
            <person name="Sakamoto Y."/>
            <person name="Nakade K."/>
            <person name="Sato S."/>
            <person name="Yoshida Y."/>
            <person name="Miyazaki K."/>
            <person name="Natsume S."/>
            <person name="Konno N."/>
        </authorList>
    </citation>
    <scope>NUCLEOTIDE SEQUENCE [LARGE SCALE GENOMIC DNA]</scope>
    <source>
        <strain evidence="1 2">NBRC 111202</strain>
    </source>
</reference>
<reference evidence="1 2" key="1">
    <citation type="submission" date="2016-08" db="EMBL/GenBank/DDBJ databases">
        <authorList>
            <consortium name="Lentinula edodes genome sequencing consortium"/>
            <person name="Sakamoto Y."/>
            <person name="Nakade K."/>
            <person name="Sato S."/>
            <person name="Yoshida Y."/>
            <person name="Miyazaki K."/>
            <person name="Natsume S."/>
            <person name="Konno N."/>
        </authorList>
    </citation>
    <scope>NUCLEOTIDE SEQUENCE [LARGE SCALE GENOMIC DNA]</scope>
    <source>
        <strain evidence="1 2">NBRC 111202</strain>
    </source>
</reference>
<keyword evidence="2" id="KW-1185">Reference proteome</keyword>
<comment type="caution">
    <text evidence="1">The sequence shown here is derived from an EMBL/GenBank/DDBJ whole genome shotgun (WGS) entry which is preliminary data.</text>
</comment>